<accession>A0ACB8BS42</accession>
<sequence>MNEFKPLLGATLGALLVGFTVSCMLYGVTSAQCYFFLRRDIQNGQKFRIIICVLWFLETVQFVMVSHSVYHYAIARHGIINSLADPIWTLIAHIIPTYLIIGIVQYIWIMRIWTLSSHPLRTWIAGGMIGVIMLDWGICTDWISIHVAQKQWADIHRDWVTICSIVLIAFNDILATALLCLILHNSRSGIRQTDNIITVLMAYALNTGLLTCLVSIVTLILIFFTPLEFYYIALYIIFGRLYINSLLAMLNWRRGKVRTRRRRFGRREDAFELSTVPWGWRPPSSSQ</sequence>
<evidence type="ECO:0000313" key="2">
    <source>
        <dbReference type="Proteomes" id="UP000790709"/>
    </source>
</evidence>
<name>A0ACB8BS42_9AGAM</name>
<comment type="caution">
    <text evidence="1">The sequence shown here is derived from an EMBL/GenBank/DDBJ whole genome shotgun (WGS) entry which is preliminary data.</text>
</comment>
<keyword evidence="2" id="KW-1185">Reference proteome</keyword>
<gene>
    <name evidence="1" type="ORF">BV22DRAFT_1110934</name>
</gene>
<proteinExistence type="predicted"/>
<organism evidence="1 2">
    <name type="scientific">Leucogyrophana mollusca</name>
    <dbReference type="NCBI Taxonomy" id="85980"/>
    <lineage>
        <taxon>Eukaryota</taxon>
        <taxon>Fungi</taxon>
        <taxon>Dikarya</taxon>
        <taxon>Basidiomycota</taxon>
        <taxon>Agaricomycotina</taxon>
        <taxon>Agaricomycetes</taxon>
        <taxon>Agaricomycetidae</taxon>
        <taxon>Boletales</taxon>
        <taxon>Boletales incertae sedis</taxon>
        <taxon>Leucogyrophana</taxon>
    </lineage>
</organism>
<dbReference type="EMBL" id="MU266362">
    <property type="protein sequence ID" value="KAH7927718.1"/>
    <property type="molecule type" value="Genomic_DNA"/>
</dbReference>
<reference evidence="1" key="1">
    <citation type="journal article" date="2021" name="New Phytol.">
        <title>Evolutionary innovations through gain and loss of genes in the ectomycorrhizal Boletales.</title>
        <authorList>
            <person name="Wu G."/>
            <person name="Miyauchi S."/>
            <person name="Morin E."/>
            <person name="Kuo A."/>
            <person name="Drula E."/>
            <person name="Varga T."/>
            <person name="Kohler A."/>
            <person name="Feng B."/>
            <person name="Cao Y."/>
            <person name="Lipzen A."/>
            <person name="Daum C."/>
            <person name="Hundley H."/>
            <person name="Pangilinan J."/>
            <person name="Johnson J."/>
            <person name="Barry K."/>
            <person name="LaButti K."/>
            <person name="Ng V."/>
            <person name="Ahrendt S."/>
            <person name="Min B."/>
            <person name="Choi I.G."/>
            <person name="Park H."/>
            <person name="Plett J.M."/>
            <person name="Magnuson J."/>
            <person name="Spatafora J.W."/>
            <person name="Nagy L.G."/>
            <person name="Henrissat B."/>
            <person name="Grigoriev I.V."/>
            <person name="Yang Z.L."/>
            <person name="Xu J."/>
            <person name="Martin F.M."/>
        </authorList>
    </citation>
    <scope>NUCLEOTIDE SEQUENCE</scope>
    <source>
        <strain evidence="1">KUC20120723A-06</strain>
    </source>
</reference>
<dbReference type="Proteomes" id="UP000790709">
    <property type="component" value="Unassembled WGS sequence"/>
</dbReference>
<evidence type="ECO:0000313" key="1">
    <source>
        <dbReference type="EMBL" id="KAH7927718.1"/>
    </source>
</evidence>
<protein>
    <submittedName>
        <fullName evidence="1">Uncharacterized protein</fullName>
    </submittedName>
</protein>